<dbReference type="SUPFAM" id="SSF53901">
    <property type="entry name" value="Thiolase-like"/>
    <property type="match status" value="2"/>
</dbReference>
<dbReference type="Gene3D" id="3.40.47.10">
    <property type="match status" value="1"/>
</dbReference>
<dbReference type="eggNOG" id="KOG1202">
    <property type="taxonomic scope" value="Eukaryota"/>
</dbReference>
<dbReference type="PROSITE" id="PS52004">
    <property type="entry name" value="KS3_2"/>
    <property type="match status" value="1"/>
</dbReference>
<keyword evidence="5" id="KW-1185">Reference proteome</keyword>
<dbReference type="Pfam" id="PF00109">
    <property type="entry name" value="ketoacyl-synt"/>
    <property type="match status" value="1"/>
</dbReference>
<keyword evidence="1" id="KW-0596">Phosphopantetheine</keyword>
<feature type="non-terminal residue" evidence="4">
    <location>
        <position position="237"/>
    </location>
</feature>
<sequence length="237" mass="24218">EAAAMDPQQHAVLSVGYAAMSARGRVRSSLANEDVGTTLGMMNTDHARSVGRIPGPYDMTGNGAASAGARLSFTFALRGPCVAMDTACSSSLVATHVACRLIEHDECDDALSVGTNLILTWTGAFATFAVAGMLSTGGRCHTFDARADGYQRGEGTVALWNTSEAATLTHVGSSILHNGQSATARVDGIAVQQDGPSASLTAPNGTSQQRLLVAISWASARAVALEAHGTGTALGDP</sequence>
<evidence type="ECO:0000313" key="5">
    <source>
        <dbReference type="Proteomes" id="UP000002729"/>
    </source>
</evidence>
<dbReference type="InterPro" id="IPR014031">
    <property type="entry name" value="Ketoacyl_synth_C"/>
</dbReference>
<dbReference type="Proteomes" id="UP000002729">
    <property type="component" value="Unassembled WGS sequence"/>
</dbReference>
<dbReference type="PANTHER" id="PTHR43775:SF37">
    <property type="entry name" value="SI:DKEY-61P9.11"/>
    <property type="match status" value="1"/>
</dbReference>
<protein>
    <recommendedName>
        <fullName evidence="3">Ketosynthase family 3 (KS3) domain-containing protein</fullName>
    </recommendedName>
</protein>
<dbReference type="AlphaFoldDB" id="F0Y1X7"/>
<dbReference type="GO" id="GO:0004312">
    <property type="term" value="F:fatty acid synthase activity"/>
    <property type="evidence" value="ECO:0007669"/>
    <property type="project" value="TreeGrafter"/>
</dbReference>
<evidence type="ECO:0000259" key="3">
    <source>
        <dbReference type="PROSITE" id="PS52004"/>
    </source>
</evidence>
<dbReference type="RefSeq" id="XP_009034153.1">
    <property type="nucleotide sequence ID" value="XM_009035905.1"/>
</dbReference>
<name>F0Y1X7_AURAN</name>
<dbReference type="GeneID" id="20222868"/>
<dbReference type="Pfam" id="PF02801">
    <property type="entry name" value="Ketoacyl-synt_C"/>
    <property type="match status" value="1"/>
</dbReference>
<dbReference type="InterPro" id="IPR016039">
    <property type="entry name" value="Thiolase-like"/>
</dbReference>
<dbReference type="SMART" id="SM00825">
    <property type="entry name" value="PKS_KS"/>
    <property type="match status" value="1"/>
</dbReference>
<feature type="domain" description="Ketosynthase family 3 (KS3)" evidence="3">
    <location>
        <begin position="1"/>
        <end position="237"/>
    </location>
</feature>
<gene>
    <name evidence="4" type="ORF">AURANDRAFT_5987</name>
</gene>
<dbReference type="InterPro" id="IPR050091">
    <property type="entry name" value="PKS_NRPS_Biosynth_Enz"/>
</dbReference>
<dbReference type="KEGG" id="aaf:AURANDRAFT_5987"/>
<dbReference type="InterPro" id="IPR020841">
    <property type="entry name" value="PKS_Beta-ketoAc_synthase_dom"/>
</dbReference>
<dbReference type="InterPro" id="IPR014030">
    <property type="entry name" value="Ketoacyl_synth_N"/>
</dbReference>
<reference evidence="4 5" key="1">
    <citation type="journal article" date="2011" name="Proc. Natl. Acad. Sci. U.S.A.">
        <title>Niche of harmful alga Aureococcus anophagefferens revealed through ecogenomics.</title>
        <authorList>
            <person name="Gobler C.J."/>
            <person name="Berry D.L."/>
            <person name="Dyhrman S.T."/>
            <person name="Wilhelm S.W."/>
            <person name="Salamov A."/>
            <person name="Lobanov A.V."/>
            <person name="Zhang Y."/>
            <person name="Collier J.L."/>
            <person name="Wurch L.L."/>
            <person name="Kustka A.B."/>
            <person name="Dill B.D."/>
            <person name="Shah M."/>
            <person name="VerBerkmoes N.C."/>
            <person name="Kuo A."/>
            <person name="Terry A."/>
            <person name="Pangilinan J."/>
            <person name="Lindquist E.A."/>
            <person name="Lucas S."/>
            <person name="Paulsen I.T."/>
            <person name="Hattenrath-Lehmann T.K."/>
            <person name="Talmage S.C."/>
            <person name="Walker E.A."/>
            <person name="Koch F."/>
            <person name="Burson A.M."/>
            <person name="Marcoval M.A."/>
            <person name="Tang Y.Z."/>
            <person name="Lecleir G.R."/>
            <person name="Coyne K.J."/>
            <person name="Berg G.M."/>
            <person name="Bertrand E.M."/>
            <person name="Saito M.A."/>
            <person name="Gladyshev V.N."/>
            <person name="Grigoriev I.V."/>
        </authorList>
    </citation>
    <scope>NUCLEOTIDE SEQUENCE [LARGE SCALE GENOMIC DNA]</scope>
    <source>
        <strain evidence="5">CCMP 1984</strain>
    </source>
</reference>
<dbReference type="PANTHER" id="PTHR43775">
    <property type="entry name" value="FATTY ACID SYNTHASE"/>
    <property type="match status" value="1"/>
</dbReference>
<dbReference type="GO" id="GO:0006633">
    <property type="term" value="P:fatty acid biosynthetic process"/>
    <property type="evidence" value="ECO:0007669"/>
    <property type="project" value="TreeGrafter"/>
</dbReference>
<proteinExistence type="predicted"/>
<dbReference type="OrthoDB" id="329835at2759"/>
<accession>F0Y1X7</accession>
<evidence type="ECO:0000256" key="1">
    <source>
        <dbReference type="ARBA" id="ARBA00022450"/>
    </source>
</evidence>
<evidence type="ECO:0000256" key="2">
    <source>
        <dbReference type="ARBA" id="ARBA00022553"/>
    </source>
</evidence>
<feature type="non-terminal residue" evidence="4">
    <location>
        <position position="1"/>
    </location>
</feature>
<organism evidence="5">
    <name type="scientific">Aureococcus anophagefferens</name>
    <name type="common">Harmful bloom alga</name>
    <dbReference type="NCBI Taxonomy" id="44056"/>
    <lineage>
        <taxon>Eukaryota</taxon>
        <taxon>Sar</taxon>
        <taxon>Stramenopiles</taxon>
        <taxon>Ochrophyta</taxon>
        <taxon>Pelagophyceae</taxon>
        <taxon>Pelagomonadales</taxon>
        <taxon>Pelagomonadaceae</taxon>
        <taxon>Aureococcus</taxon>
    </lineage>
</organism>
<evidence type="ECO:0000313" key="4">
    <source>
        <dbReference type="EMBL" id="EGB10598.1"/>
    </source>
</evidence>
<dbReference type="EMBL" id="GL833123">
    <property type="protein sequence ID" value="EGB10598.1"/>
    <property type="molecule type" value="Genomic_DNA"/>
</dbReference>
<keyword evidence="2" id="KW-0597">Phosphoprotein</keyword>
<dbReference type="InParanoid" id="F0Y1X7"/>
<dbReference type="CDD" id="cd00833">
    <property type="entry name" value="PKS"/>
    <property type="match status" value="1"/>
</dbReference>